<name>A0A2H3AXW1_9AGAR</name>
<accession>A0A2H3AXW1</accession>
<keyword evidence="3" id="KW-1185">Reference proteome</keyword>
<feature type="compositionally biased region" description="Polar residues" evidence="1">
    <location>
        <begin position="88"/>
        <end position="108"/>
    </location>
</feature>
<evidence type="ECO:0000313" key="3">
    <source>
        <dbReference type="Proteomes" id="UP000218334"/>
    </source>
</evidence>
<proteinExistence type="predicted"/>
<feature type="region of interest" description="Disordered" evidence="1">
    <location>
        <begin position="70"/>
        <end position="108"/>
    </location>
</feature>
<dbReference type="AlphaFoldDB" id="A0A2H3AXW1"/>
<protein>
    <submittedName>
        <fullName evidence="2">Uncharacterized protein</fullName>
    </submittedName>
</protein>
<organism evidence="2 3">
    <name type="scientific">Armillaria solidipes</name>
    <dbReference type="NCBI Taxonomy" id="1076256"/>
    <lineage>
        <taxon>Eukaryota</taxon>
        <taxon>Fungi</taxon>
        <taxon>Dikarya</taxon>
        <taxon>Basidiomycota</taxon>
        <taxon>Agaricomycotina</taxon>
        <taxon>Agaricomycetes</taxon>
        <taxon>Agaricomycetidae</taxon>
        <taxon>Agaricales</taxon>
        <taxon>Marasmiineae</taxon>
        <taxon>Physalacriaceae</taxon>
        <taxon>Armillaria</taxon>
    </lineage>
</organism>
<evidence type="ECO:0000313" key="2">
    <source>
        <dbReference type="EMBL" id="PBK63539.1"/>
    </source>
</evidence>
<sequence length="577" mass="63696">MFVYLEVQRSTGRTAGRIHFFTNRPIRYRENTPEAAKAASILARAEEDRTMALINSFPERGEVSTLLMAPSAPSNQAPLGHPPRPLTSIGSTRPSSTRQGNTAPPASPNTVEAFLAEVTKEIEKQISAELDFWPDEGNSNSVLPVPGPLKRSMQLINEAETGLADRRKSQRSVPYPTPDRLPNAQSIKIEANSSSSSNKEVAESSSETLTSTSVDLTLSPLALEYPSTAAMEIPEPSHRAINGRVPGYTLRPDEVSQNLERYPVPARFRWEAKSWAFYAAPNLLSLTHPGKDDYEIHPLILEHAYLVASDVSAALMKAWVNASSVSINSPTELILHCLEHNDYPVNARIAADVPFLPGFLESHLNDNQGPALLNASYRLRASEVSARMNAGAAVAKGGSLGWLVRKLTGIEAIKKFLNGPSYVAAHLFNVELLPANENEVLMSENLTLGEEMALVGFVPGCARKGPRSLFPTSYILRRFLQGYVAEWTDDAEVLMKTRWDLVNRGEAEAMTEEEWGNYIGEFHAKRSITGYIYTENDAEYGVDLFKSTYPTSWSTIHLRDMTFPERYEGSSGLFEGH</sequence>
<feature type="compositionally biased region" description="Low complexity" evidence="1">
    <location>
        <begin position="186"/>
        <end position="210"/>
    </location>
</feature>
<dbReference type="Proteomes" id="UP000218334">
    <property type="component" value="Unassembled WGS sequence"/>
</dbReference>
<reference evidence="3" key="1">
    <citation type="journal article" date="2017" name="Nat. Ecol. Evol.">
        <title>Genome expansion and lineage-specific genetic innovations in the forest pathogenic fungi Armillaria.</title>
        <authorList>
            <person name="Sipos G."/>
            <person name="Prasanna A.N."/>
            <person name="Walter M.C."/>
            <person name="O'Connor E."/>
            <person name="Balint B."/>
            <person name="Krizsan K."/>
            <person name="Kiss B."/>
            <person name="Hess J."/>
            <person name="Varga T."/>
            <person name="Slot J."/>
            <person name="Riley R."/>
            <person name="Boka B."/>
            <person name="Rigling D."/>
            <person name="Barry K."/>
            <person name="Lee J."/>
            <person name="Mihaltcheva S."/>
            <person name="LaButti K."/>
            <person name="Lipzen A."/>
            <person name="Waldron R."/>
            <person name="Moloney N.M."/>
            <person name="Sperisen C."/>
            <person name="Kredics L."/>
            <person name="Vagvoelgyi C."/>
            <person name="Patrignani A."/>
            <person name="Fitzpatrick D."/>
            <person name="Nagy I."/>
            <person name="Doyle S."/>
            <person name="Anderson J.B."/>
            <person name="Grigoriev I.V."/>
            <person name="Gueldener U."/>
            <person name="Muensterkoetter M."/>
            <person name="Nagy L.G."/>
        </authorList>
    </citation>
    <scope>NUCLEOTIDE SEQUENCE [LARGE SCALE GENOMIC DNA]</scope>
    <source>
        <strain evidence="3">28-4</strain>
    </source>
</reference>
<evidence type="ECO:0000256" key="1">
    <source>
        <dbReference type="SAM" id="MobiDB-lite"/>
    </source>
</evidence>
<gene>
    <name evidence="2" type="ORF">ARMSODRAFT_1024004</name>
</gene>
<feature type="region of interest" description="Disordered" evidence="1">
    <location>
        <begin position="161"/>
        <end position="210"/>
    </location>
</feature>
<dbReference type="EMBL" id="KZ293458">
    <property type="protein sequence ID" value="PBK63539.1"/>
    <property type="molecule type" value="Genomic_DNA"/>
</dbReference>